<dbReference type="OrthoDB" id="9798121at2"/>
<evidence type="ECO:0000256" key="3">
    <source>
        <dbReference type="ARBA" id="ARBA00023125"/>
    </source>
</evidence>
<dbReference type="InterPro" id="IPR005119">
    <property type="entry name" value="LysR_subst-bd"/>
</dbReference>
<feature type="domain" description="HTH lysR-type" evidence="5">
    <location>
        <begin position="3"/>
        <end position="60"/>
    </location>
</feature>
<dbReference type="InterPro" id="IPR036388">
    <property type="entry name" value="WH-like_DNA-bd_sf"/>
</dbReference>
<dbReference type="GO" id="GO:0000976">
    <property type="term" value="F:transcription cis-regulatory region binding"/>
    <property type="evidence" value="ECO:0007669"/>
    <property type="project" value="TreeGrafter"/>
</dbReference>
<dbReference type="PROSITE" id="PS50931">
    <property type="entry name" value="HTH_LYSR"/>
    <property type="match status" value="1"/>
</dbReference>
<evidence type="ECO:0000313" key="7">
    <source>
        <dbReference type="Proteomes" id="UP000283063"/>
    </source>
</evidence>
<dbReference type="KEGG" id="sedi:EBB79_09155"/>
<dbReference type="EMBL" id="CP033219">
    <property type="protein sequence ID" value="AZV78043.1"/>
    <property type="molecule type" value="Genomic_DNA"/>
</dbReference>
<dbReference type="RefSeq" id="WP_127748599.1">
    <property type="nucleotide sequence ID" value="NZ_CP033219.1"/>
</dbReference>
<organism evidence="6 7">
    <name type="scientific">Parasedimentitalea marina</name>
    <dbReference type="NCBI Taxonomy" id="2483033"/>
    <lineage>
        <taxon>Bacteria</taxon>
        <taxon>Pseudomonadati</taxon>
        <taxon>Pseudomonadota</taxon>
        <taxon>Alphaproteobacteria</taxon>
        <taxon>Rhodobacterales</taxon>
        <taxon>Paracoccaceae</taxon>
        <taxon>Parasedimentitalea</taxon>
    </lineage>
</organism>
<dbReference type="Proteomes" id="UP000283063">
    <property type="component" value="Chromosome"/>
</dbReference>
<evidence type="ECO:0000313" key="6">
    <source>
        <dbReference type="EMBL" id="AZV78043.1"/>
    </source>
</evidence>
<keyword evidence="3" id="KW-0238">DNA-binding</keyword>
<dbReference type="Gene3D" id="3.40.190.290">
    <property type="match status" value="1"/>
</dbReference>
<evidence type="ECO:0000256" key="2">
    <source>
        <dbReference type="ARBA" id="ARBA00023015"/>
    </source>
</evidence>
<dbReference type="Pfam" id="PF00126">
    <property type="entry name" value="HTH_1"/>
    <property type="match status" value="1"/>
</dbReference>
<dbReference type="SUPFAM" id="SSF53850">
    <property type="entry name" value="Periplasmic binding protein-like II"/>
    <property type="match status" value="1"/>
</dbReference>
<sequence length="285" mass="31279">MPLNWDDLKILLAVARGGSLSRAAIMLEVDQSTISRRLSGMEVALDTVLFKRSKTGLQASDAGERLLPLAEAVEQAVDVFVEGASDERPGGPSGLVRIFGNAWILNRLSERVLPNFLAQYPNVDVRLLTQAPTSPVRSDATVSLWFEAPPKHGDTALRLGDVPFALYALKGRDPDALDWVSFYDEDAPDRAPVRYWNRHRGDADKLRVTVTDAGLILASVRSGAGKGLLPMCLGEQDTTLQAIDGPKSQLTRSLHLHVHPDTLKVRRVEAVVATLREQFEQVFLP</sequence>
<dbReference type="Pfam" id="PF03466">
    <property type="entry name" value="LysR_substrate"/>
    <property type="match status" value="1"/>
</dbReference>
<dbReference type="Gene3D" id="1.10.10.10">
    <property type="entry name" value="Winged helix-like DNA-binding domain superfamily/Winged helix DNA-binding domain"/>
    <property type="match status" value="1"/>
</dbReference>
<protein>
    <submittedName>
        <fullName evidence="6">LysR family transcriptional regulator</fullName>
    </submittedName>
</protein>
<dbReference type="PANTHER" id="PTHR30126">
    <property type="entry name" value="HTH-TYPE TRANSCRIPTIONAL REGULATOR"/>
    <property type="match status" value="1"/>
</dbReference>
<accession>A0A3T0N1Z3</accession>
<reference evidence="6 7" key="1">
    <citation type="submission" date="2018-10" db="EMBL/GenBank/DDBJ databases">
        <title>Parasedimentitalea marina sp. nov., a psychrophilic bacterium isolated from deep seawater of the New Britain Trench.</title>
        <authorList>
            <person name="Cao J."/>
        </authorList>
    </citation>
    <scope>NUCLEOTIDE SEQUENCE [LARGE SCALE GENOMIC DNA]</scope>
    <source>
        <strain evidence="6 7">W43</strain>
    </source>
</reference>
<evidence type="ECO:0000256" key="1">
    <source>
        <dbReference type="ARBA" id="ARBA00009437"/>
    </source>
</evidence>
<keyword evidence="7" id="KW-1185">Reference proteome</keyword>
<dbReference type="GO" id="GO:0003700">
    <property type="term" value="F:DNA-binding transcription factor activity"/>
    <property type="evidence" value="ECO:0007669"/>
    <property type="project" value="InterPro"/>
</dbReference>
<proteinExistence type="inferred from homology"/>
<evidence type="ECO:0000256" key="4">
    <source>
        <dbReference type="ARBA" id="ARBA00023163"/>
    </source>
</evidence>
<name>A0A3T0N1Z3_9RHOB</name>
<dbReference type="SUPFAM" id="SSF46785">
    <property type="entry name" value="Winged helix' DNA-binding domain"/>
    <property type="match status" value="1"/>
</dbReference>
<dbReference type="PANTHER" id="PTHR30126:SF21">
    <property type="entry name" value="TRANSCRIPTIONAL REGULATOR-RELATED"/>
    <property type="match status" value="1"/>
</dbReference>
<dbReference type="InterPro" id="IPR036390">
    <property type="entry name" value="WH_DNA-bd_sf"/>
</dbReference>
<keyword evidence="2" id="KW-0805">Transcription regulation</keyword>
<dbReference type="InterPro" id="IPR000847">
    <property type="entry name" value="LysR_HTH_N"/>
</dbReference>
<dbReference type="AlphaFoldDB" id="A0A3T0N1Z3"/>
<keyword evidence="4" id="KW-0804">Transcription</keyword>
<evidence type="ECO:0000259" key="5">
    <source>
        <dbReference type="PROSITE" id="PS50931"/>
    </source>
</evidence>
<comment type="similarity">
    <text evidence="1">Belongs to the LysR transcriptional regulatory family.</text>
</comment>
<gene>
    <name evidence="6" type="ORF">EBB79_09155</name>
</gene>